<keyword evidence="6" id="KW-0479">Metal-binding</keyword>
<evidence type="ECO:0000256" key="11">
    <source>
        <dbReference type="ARBA" id="ARBA00048179"/>
    </source>
</evidence>
<dbReference type="HOGENOM" id="CLU_028871_1_2_5"/>
<gene>
    <name evidence="13" type="ordered locus">KVU_1537</name>
</gene>
<evidence type="ECO:0000256" key="2">
    <source>
        <dbReference type="ARBA" id="ARBA00004948"/>
    </source>
</evidence>
<comment type="pathway">
    <text evidence="2">Cofactor biosynthesis; thiamine diphosphate biosynthesis.</text>
</comment>
<dbReference type="InterPro" id="IPR015168">
    <property type="entry name" value="SsuA/THI5"/>
</dbReference>
<keyword evidence="14" id="KW-1185">Reference proteome</keyword>
<reference evidence="13 14" key="1">
    <citation type="journal article" date="2011" name="J. Bacteriol.">
        <title>Complete genome sequence of the industrial strain Ketogulonicigenium vulgare WSH-001.</title>
        <authorList>
            <person name="Liu L."/>
            <person name="Li Y."/>
            <person name="Zhang J."/>
            <person name="Zhou Z."/>
            <person name="Liu J."/>
            <person name="Li X."/>
            <person name="Zhou J."/>
            <person name="Du G."/>
            <person name="Wang L."/>
            <person name="Chen J."/>
        </authorList>
    </citation>
    <scope>NUCLEOTIDE SEQUENCE [LARGE SCALE GENOMIC DNA]</scope>
    <source>
        <strain evidence="13 14">WSH-001</strain>
    </source>
</reference>
<feature type="domain" description="SsuA/THI5-like" evidence="12">
    <location>
        <begin position="57"/>
        <end position="268"/>
    </location>
</feature>
<dbReference type="eggNOG" id="COG0715">
    <property type="taxonomic scope" value="Bacteria"/>
</dbReference>
<evidence type="ECO:0000256" key="8">
    <source>
        <dbReference type="ARBA" id="ARBA00022977"/>
    </source>
</evidence>
<dbReference type="SUPFAM" id="SSF53850">
    <property type="entry name" value="Periplasmic binding protein-like II"/>
    <property type="match status" value="1"/>
</dbReference>
<comment type="function">
    <text evidence="1">Responsible for the formation of the pyrimidine heterocycle in the thiamine biosynthesis pathway. Catalyzes the formation of hydroxymethylpyrimidine phosphate (HMP-P) from histidine and pyridoxal phosphate (PLP). The protein uses PLP and the active site histidine to form HMP-P, generating an inactive enzyme. The enzyme can only undergo a single turnover, which suggests it is a suicide enzyme.</text>
</comment>
<evidence type="ECO:0000256" key="4">
    <source>
        <dbReference type="ARBA" id="ARBA00011738"/>
    </source>
</evidence>
<evidence type="ECO:0000256" key="10">
    <source>
        <dbReference type="ARBA" id="ARBA00033171"/>
    </source>
</evidence>
<dbReference type="GO" id="GO:0016740">
    <property type="term" value="F:transferase activity"/>
    <property type="evidence" value="ECO:0007669"/>
    <property type="project" value="UniProtKB-KW"/>
</dbReference>
<keyword evidence="8" id="KW-0784">Thiamine biosynthesis</keyword>
<dbReference type="EMBL" id="CP002018">
    <property type="protein sequence ID" value="AEM41376.1"/>
    <property type="molecule type" value="Genomic_DNA"/>
</dbReference>
<dbReference type="InterPro" id="IPR006311">
    <property type="entry name" value="TAT_signal"/>
</dbReference>
<dbReference type="GO" id="GO:0009228">
    <property type="term" value="P:thiamine biosynthetic process"/>
    <property type="evidence" value="ECO:0007669"/>
    <property type="project" value="UniProtKB-KW"/>
</dbReference>
<keyword evidence="5" id="KW-0808">Transferase</keyword>
<dbReference type="PANTHER" id="PTHR31528:SF1">
    <property type="entry name" value="4-AMINO-5-HYDROXYMETHYL-2-METHYLPYRIMIDINE PHOSPHATE SYNTHASE THI11-RELATED"/>
    <property type="match status" value="1"/>
</dbReference>
<dbReference type="Proteomes" id="UP000000692">
    <property type="component" value="Chromosome"/>
</dbReference>
<dbReference type="PROSITE" id="PS51318">
    <property type="entry name" value="TAT"/>
    <property type="match status" value="1"/>
</dbReference>
<evidence type="ECO:0000256" key="6">
    <source>
        <dbReference type="ARBA" id="ARBA00022723"/>
    </source>
</evidence>
<evidence type="ECO:0000256" key="7">
    <source>
        <dbReference type="ARBA" id="ARBA00022898"/>
    </source>
</evidence>
<dbReference type="OrthoDB" id="5348911at2"/>
<sequence length="352" mass="37019">MPKIFTGMLKTMTTALPLSRRSLLALGGAAAAGFSLPRMAIAQSMPVVSTALGWIPNAEYAGLWVAIEKGYFAEEGIEIAYTPGGPNAPGVLVRLAAGQADFAGGDWIPLFETLNRDNDFVVLGAAFPANPAALMSLSANPVLTPADLVGKRILSQMPADKNTIDFILTKAGLPLDYEMVPTGFSPEPLLAGDGDVYMAFATNQPITFEKMGMVAGQDFHVTLLRDLGYDVPAGPIVAKRDYVAQNRPLVVGYLRALLRGWIENGANPAYGAELGATKYGVDFGLDLDQQIRQSELGQPLTAVAGAPGPFWFDPALYETNILPVAAAAGLTGLPAASDLIDLGPLEEAIASL</sequence>
<dbReference type="PATRIC" id="fig|759362.5.peg.1594"/>
<keyword evidence="9" id="KW-0408">Iron</keyword>
<protein>
    <recommendedName>
        <fullName evidence="10">Thiamine pyrimidine synthase</fullName>
    </recommendedName>
</protein>
<dbReference type="GO" id="GO:0046872">
    <property type="term" value="F:metal ion binding"/>
    <property type="evidence" value="ECO:0007669"/>
    <property type="project" value="UniProtKB-KW"/>
</dbReference>
<evidence type="ECO:0000256" key="1">
    <source>
        <dbReference type="ARBA" id="ARBA00003469"/>
    </source>
</evidence>
<comment type="similarity">
    <text evidence="3">Belongs to the NMT1/THI5 family.</text>
</comment>
<evidence type="ECO:0000313" key="13">
    <source>
        <dbReference type="EMBL" id="AEM41376.1"/>
    </source>
</evidence>
<evidence type="ECO:0000313" key="14">
    <source>
        <dbReference type="Proteomes" id="UP000000692"/>
    </source>
</evidence>
<dbReference type="AlphaFoldDB" id="F9Y9N8"/>
<dbReference type="KEGG" id="kvl:KVU_1537"/>
<proteinExistence type="inferred from homology"/>
<evidence type="ECO:0000256" key="9">
    <source>
        <dbReference type="ARBA" id="ARBA00023004"/>
    </source>
</evidence>
<dbReference type="Gene3D" id="3.40.190.10">
    <property type="entry name" value="Periplasmic binding protein-like II"/>
    <property type="match status" value="2"/>
</dbReference>
<name>F9Y9N8_KETVW</name>
<evidence type="ECO:0000259" key="12">
    <source>
        <dbReference type="Pfam" id="PF09084"/>
    </source>
</evidence>
<dbReference type="Pfam" id="PF09084">
    <property type="entry name" value="NMT1"/>
    <property type="match status" value="1"/>
</dbReference>
<keyword evidence="7" id="KW-0663">Pyridoxal phosphate</keyword>
<organism evidence="13 14">
    <name type="scientific">Ketogulonicigenium vulgare (strain WSH-001)</name>
    <dbReference type="NCBI Taxonomy" id="759362"/>
    <lineage>
        <taxon>Bacteria</taxon>
        <taxon>Pseudomonadati</taxon>
        <taxon>Pseudomonadota</taxon>
        <taxon>Alphaproteobacteria</taxon>
        <taxon>Rhodobacterales</taxon>
        <taxon>Roseobacteraceae</taxon>
        <taxon>Ketogulonicigenium</taxon>
    </lineage>
</organism>
<evidence type="ECO:0000256" key="5">
    <source>
        <dbReference type="ARBA" id="ARBA00022679"/>
    </source>
</evidence>
<dbReference type="PANTHER" id="PTHR31528">
    <property type="entry name" value="4-AMINO-5-HYDROXYMETHYL-2-METHYLPYRIMIDINE PHOSPHATE SYNTHASE THI11-RELATED"/>
    <property type="match status" value="1"/>
</dbReference>
<comment type="subunit">
    <text evidence="4">Homodimer.</text>
</comment>
<evidence type="ECO:0000256" key="3">
    <source>
        <dbReference type="ARBA" id="ARBA00009406"/>
    </source>
</evidence>
<comment type="catalytic activity">
    <reaction evidence="11">
        <text>N(6)-(pyridoxal phosphate)-L-lysyl-[4-amino-5-hydroxymethyl-2-methylpyrimidine phosphate synthase] + L-histidyl-[4-amino-5-hydroxymethyl-2-methylpyrimidine phosphate synthase] + 2 Fe(3+) + 4 H2O = L-lysyl-[4-amino-5-hydroxymethyl-2-methylpyrimidine phosphate synthase] + (2S)-2-amino-5-hydroxy-4-oxopentanoyl-[4-amino-5-hydroxymethyl-2-methylpyrimidine phosphate synthase] + 4-amino-2-methyl-5-(phosphooxymethyl)pyrimidine + 3-oxopropanoate + 2 Fe(2+) + 2 H(+)</text>
        <dbReference type="Rhea" id="RHEA:65756"/>
        <dbReference type="Rhea" id="RHEA-COMP:16892"/>
        <dbReference type="Rhea" id="RHEA-COMP:16893"/>
        <dbReference type="Rhea" id="RHEA-COMP:16894"/>
        <dbReference type="Rhea" id="RHEA-COMP:16895"/>
        <dbReference type="ChEBI" id="CHEBI:15377"/>
        <dbReference type="ChEBI" id="CHEBI:15378"/>
        <dbReference type="ChEBI" id="CHEBI:29033"/>
        <dbReference type="ChEBI" id="CHEBI:29034"/>
        <dbReference type="ChEBI" id="CHEBI:29969"/>
        <dbReference type="ChEBI" id="CHEBI:29979"/>
        <dbReference type="ChEBI" id="CHEBI:33190"/>
        <dbReference type="ChEBI" id="CHEBI:58354"/>
        <dbReference type="ChEBI" id="CHEBI:143915"/>
        <dbReference type="ChEBI" id="CHEBI:157692"/>
    </reaction>
    <physiologicalReaction direction="left-to-right" evidence="11">
        <dbReference type="Rhea" id="RHEA:65757"/>
    </physiologicalReaction>
</comment>
<dbReference type="InterPro" id="IPR027939">
    <property type="entry name" value="NMT1/THI5"/>
</dbReference>
<accession>F9Y9N8</accession>